<evidence type="ECO:0000313" key="1">
    <source>
        <dbReference type="EMBL" id="QSB13189.1"/>
    </source>
</evidence>
<dbReference type="Pfam" id="PF19740">
    <property type="entry name" value="DUF6229"/>
    <property type="match status" value="1"/>
</dbReference>
<sequence>MPTLTIEQVDEIIDGWRNGEEQDGLENPAGPLFSSSGYAESEITLTGTGYPGLSCGTGCSGSYDPATGMHYFCC</sequence>
<dbReference type="EMBL" id="CP070499">
    <property type="protein sequence ID" value="QSB13189.1"/>
    <property type="molecule type" value="Genomic_DNA"/>
</dbReference>
<dbReference type="RefSeq" id="WP_239675263.1">
    <property type="nucleotide sequence ID" value="NZ_CP070499.1"/>
</dbReference>
<dbReference type="AlphaFoldDB" id="A0A895YCV9"/>
<dbReference type="InterPro" id="IPR046197">
    <property type="entry name" value="DUF6229"/>
</dbReference>
<accession>A0A895YCV9</accession>
<organism evidence="1 2">
    <name type="scientific">Natronosporangium hydrolyticum</name>
    <dbReference type="NCBI Taxonomy" id="2811111"/>
    <lineage>
        <taxon>Bacteria</taxon>
        <taxon>Bacillati</taxon>
        <taxon>Actinomycetota</taxon>
        <taxon>Actinomycetes</taxon>
        <taxon>Micromonosporales</taxon>
        <taxon>Micromonosporaceae</taxon>
        <taxon>Natronosporangium</taxon>
    </lineage>
</organism>
<name>A0A895YCV9_9ACTN</name>
<protein>
    <submittedName>
        <fullName evidence="1">Uncharacterized protein</fullName>
    </submittedName>
</protein>
<gene>
    <name evidence="1" type="ORF">JQS43_16295</name>
</gene>
<keyword evidence="2" id="KW-1185">Reference proteome</keyword>
<reference evidence="1" key="1">
    <citation type="submission" date="2021-02" db="EMBL/GenBank/DDBJ databases">
        <title>Natrosporangium hydrolyticum gen. nov., sp. nov, a haloalkaliphilic actinobacterium from a soda solonchak soil.</title>
        <authorList>
            <person name="Sorokin D.Y."/>
            <person name="Khijniak T.V."/>
            <person name="Zakharycheva A.P."/>
            <person name="Boueva O.V."/>
            <person name="Ariskina E.V."/>
            <person name="Hahnke R.L."/>
            <person name="Bunk B."/>
            <person name="Sproer C."/>
            <person name="Schumann P."/>
            <person name="Evtushenko L.I."/>
            <person name="Kublanov I.V."/>
        </authorList>
    </citation>
    <scope>NUCLEOTIDE SEQUENCE</scope>
    <source>
        <strain evidence="1">DSM 106523</strain>
    </source>
</reference>
<dbReference type="Proteomes" id="UP000662857">
    <property type="component" value="Chromosome"/>
</dbReference>
<dbReference type="KEGG" id="nhy:JQS43_16295"/>
<evidence type="ECO:0000313" key="2">
    <source>
        <dbReference type="Proteomes" id="UP000662857"/>
    </source>
</evidence>
<proteinExistence type="predicted"/>